<comment type="similarity">
    <text evidence="1">Belongs to the TRAFAC class TrmE-Era-EngA-EngB-Septin-like GTPase superfamily. AIG1/Toc34/Toc159-like paraseptin GTPase family. IAN subfamily.</text>
</comment>
<dbReference type="Proteomes" id="UP001519460">
    <property type="component" value="Unassembled WGS sequence"/>
</dbReference>
<name>A0ABD0J0N9_9CAEN</name>
<sequence length="499" mass="58405">MDQNKGSLSAEEFRLLLVGKTGSGKSTTGNTILGAELFPSGATFESVTNTCKLHRRTNNGKTTDVFDSPGLFDIKRSHEDIAADIVRAMTCMHPGPHAILYTIRLGRFTEEEFGVYKRLKALFDDVLVQFMIVVFTGGDSLEAEGKQIDDVLIDAPENLKQVLLECNNRYVVFNNFAKDKTPQVEDLLQKVREMVSENGWRTYTCPKYSEVGRSLEEEVARRLARVEENDLEKIRYVKDLKEKLRSTEEAARNEKADLEEKTRKREELFKKQQQDGKMKMQRLAKQVRDQEASLESQTEEMRLLQTQIEKERQELNDAIKEHKQKMEEEERRLAGLLKTQKIQKEEEKRMRDQFSQNQRARNEAFEKAKEAAECRLYQDKTALAEKRGQTDHLLEELNKQKEIQKKLEDELEEMRRQQKKAYEIQKEEDAKRMMQKEQELQHMRQLLEKEEEKHRSAYESRLKEIKEQVAKNEEMGFWKELFSALPNILQGLAKLCETL</sequence>
<dbReference type="PANTHER" id="PTHR10903:SF184">
    <property type="entry name" value="GTP-BINDING PROTEIN A"/>
    <property type="match status" value="1"/>
</dbReference>
<dbReference type="AlphaFoldDB" id="A0ABD0J0N9"/>
<dbReference type="InterPro" id="IPR027417">
    <property type="entry name" value="P-loop_NTPase"/>
</dbReference>
<dbReference type="InterPro" id="IPR045058">
    <property type="entry name" value="GIMA/IAN/Toc"/>
</dbReference>
<dbReference type="Pfam" id="PF04548">
    <property type="entry name" value="AIG1"/>
    <property type="match status" value="1"/>
</dbReference>
<organism evidence="6 7">
    <name type="scientific">Batillaria attramentaria</name>
    <dbReference type="NCBI Taxonomy" id="370345"/>
    <lineage>
        <taxon>Eukaryota</taxon>
        <taxon>Metazoa</taxon>
        <taxon>Spiralia</taxon>
        <taxon>Lophotrochozoa</taxon>
        <taxon>Mollusca</taxon>
        <taxon>Gastropoda</taxon>
        <taxon>Caenogastropoda</taxon>
        <taxon>Sorbeoconcha</taxon>
        <taxon>Cerithioidea</taxon>
        <taxon>Batillariidae</taxon>
        <taxon>Batillaria</taxon>
    </lineage>
</organism>
<dbReference type="PROSITE" id="PS51720">
    <property type="entry name" value="G_AIG1"/>
    <property type="match status" value="1"/>
</dbReference>
<feature type="region of interest" description="Disordered" evidence="4">
    <location>
        <begin position="245"/>
        <end position="264"/>
    </location>
</feature>
<reference evidence="6 7" key="1">
    <citation type="journal article" date="2023" name="Sci. Data">
        <title>Genome assembly of the Korean intertidal mud-creeper Batillaria attramentaria.</title>
        <authorList>
            <person name="Patra A.K."/>
            <person name="Ho P.T."/>
            <person name="Jun S."/>
            <person name="Lee S.J."/>
            <person name="Kim Y."/>
            <person name="Won Y.J."/>
        </authorList>
    </citation>
    <scope>NUCLEOTIDE SEQUENCE [LARGE SCALE GENOMIC DNA]</scope>
    <source>
        <strain evidence="6">Wonlab-2016</strain>
    </source>
</reference>
<comment type="caution">
    <text evidence="6">The sequence shown here is derived from an EMBL/GenBank/DDBJ whole genome shotgun (WGS) entry which is preliminary data.</text>
</comment>
<evidence type="ECO:0000256" key="1">
    <source>
        <dbReference type="ARBA" id="ARBA00008535"/>
    </source>
</evidence>
<evidence type="ECO:0000256" key="2">
    <source>
        <dbReference type="ARBA" id="ARBA00022741"/>
    </source>
</evidence>
<dbReference type="InterPro" id="IPR006703">
    <property type="entry name" value="G_AIG1"/>
</dbReference>
<evidence type="ECO:0000256" key="4">
    <source>
        <dbReference type="SAM" id="MobiDB-lite"/>
    </source>
</evidence>
<keyword evidence="3" id="KW-0342">GTP-binding</keyword>
<evidence type="ECO:0000313" key="7">
    <source>
        <dbReference type="Proteomes" id="UP001519460"/>
    </source>
</evidence>
<evidence type="ECO:0000313" key="6">
    <source>
        <dbReference type="EMBL" id="KAK7444857.1"/>
    </source>
</evidence>
<feature type="domain" description="AIG1-type G" evidence="5">
    <location>
        <begin position="10"/>
        <end position="212"/>
    </location>
</feature>
<dbReference type="FunFam" id="3.40.50.300:FF:000366">
    <property type="entry name" value="GTPase, IMAP family member 2"/>
    <property type="match status" value="1"/>
</dbReference>
<gene>
    <name evidence="6" type="ORF">BaRGS_00040390</name>
</gene>
<dbReference type="PANTHER" id="PTHR10903">
    <property type="entry name" value="GTPASE, IMAP FAMILY MEMBER-RELATED"/>
    <property type="match status" value="1"/>
</dbReference>
<evidence type="ECO:0000256" key="3">
    <source>
        <dbReference type="ARBA" id="ARBA00023134"/>
    </source>
</evidence>
<keyword evidence="7" id="KW-1185">Reference proteome</keyword>
<dbReference type="SUPFAM" id="SSF52540">
    <property type="entry name" value="P-loop containing nucleoside triphosphate hydrolases"/>
    <property type="match status" value="1"/>
</dbReference>
<evidence type="ECO:0000259" key="5">
    <source>
        <dbReference type="PROSITE" id="PS51720"/>
    </source>
</evidence>
<protein>
    <recommendedName>
        <fullName evidence="5">AIG1-type G domain-containing protein</fullName>
    </recommendedName>
</protein>
<dbReference type="Gene3D" id="3.40.50.300">
    <property type="entry name" value="P-loop containing nucleotide triphosphate hydrolases"/>
    <property type="match status" value="1"/>
</dbReference>
<keyword evidence="2" id="KW-0547">Nucleotide-binding</keyword>
<accession>A0ABD0J0N9</accession>
<proteinExistence type="inferred from homology"/>
<dbReference type="GO" id="GO:0005525">
    <property type="term" value="F:GTP binding"/>
    <property type="evidence" value="ECO:0007669"/>
    <property type="project" value="UniProtKB-KW"/>
</dbReference>
<dbReference type="EMBL" id="JACVVK020000802">
    <property type="protein sequence ID" value="KAK7444857.1"/>
    <property type="molecule type" value="Genomic_DNA"/>
</dbReference>